<organism evidence="2 3">
    <name type="scientific">Niastella koreensis</name>
    <dbReference type="NCBI Taxonomy" id="354356"/>
    <lineage>
        <taxon>Bacteria</taxon>
        <taxon>Pseudomonadati</taxon>
        <taxon>Bacteroidota</taxon>
        <taxon>Chitinophagia</taxon>
        <taxon>Chitinophagales</taxon>
        <taxon>Chitinophagaceae</taxon>
        <taxon>Niastella</taxon>
    </lineage>
</organism>
<gene>
    <name evidence="2" type="ORF">A4D02_05060</name>
</gene>
<dbReference type="SUPFAM" id="SSF56300">
    <property type="entry name" value="Metallo-dependent phosphatases"/>
    <property type="match status" value="1"/>
</dbReference>
<dbReference type="Proteomes" id="UP000192277">
    <property type="component" value="Unassembled WGS sequence"/>
</dbReference>
<proteinExistence type="predicted"/>
<dbReference type="PANTHER" id="PTHR37844:SF1">
    <property type="entry name" value="CALCINEURIN-LIKE PHOSPHOESTERASE DOMAIN-CONTAINING PROTEIN"/>
    <property type="match status" value="1"/>
</dbReference>
<dbReference type="Gene3D" id="3.60.21.10">
    <property type="match status" value="1"/>
</dbReference>
<keyword evidence="3" id="KW-1185">Reference proteome</keyword>
<evidence type="ECO:0000313" key="3">
    <source>
        <dbReference type="Proteomes" id="UP000192277"/>
    </source>
</evidence>
<reference evidence="2 3" key="1">
    <citation type="submission" date="2016-04" db="EMBL/GenBank/DDBJ databases">
        <authorList>
            <person name="Chen L."/>
            <person name="Zhuang W."/>
            <person name="Wang G."/>
        </authorList>
    </citation>
    <scope>NUCLEOTIDE SEQUENCE [LARGE SCALE GENOMIC DNA]</scope>
    <source>
        <strain evidence="3">GR20</strain>
    </source>
</reference>
<evidence type="ECO:0000313" key="2">
    <source>
        <dbReference type="EMBL" id="OQP55673.1"/>
    </source>
</evidence>
<protein>
    <recommendedName>
        <fullName evidence="1">Calcineurin-like phosphoesterase domain-containing protein</fullName>
    </recommendedName>
</protein>
<comment type="caution">
    <text evidence="2">The sequence shown here is derived from an EMBL/GenBank/DDBJ whole genome shotgun (WGS) entry which is preliminary data.</text>
</comment>
<dbReference type="Pfam" id="PF00149">
    <property type="entry name" value="Metallophos"/>
    <property type="match status" value="1"/>
</dbReference>
<name>A0ABX3P674_9BACT</name>
<dbReference type="RefSeq" id="WP_014223304.1">
    <property type="nucleotide sequence ID" value="NZ_LWBO01000001.1"/>
</dbReference>
<dbReference type="EMBL" id="LWBO01000001">
    <property type="protein sequence ID" value="OQP55673.1"/>
    <property type="molecule type" value="Genomic_DNA"/>
</dbReference>
<evidence type="ECO:0000259" key="1">
    <source>
        <dbReference type="Pfam" id="PF00149"/>
    </source>
</evidence>
<dbReference type="InterPro" id="IPR004843">
    <property type="entry name" value="Calcineurin-like_PHP"/>
</dbReference>
<feature type="domain" description="Calcineurin-like phosphoesterase" evidence="1">
    <location>
        <begin position="1"/>
        <end position="215"/>
    </location>
</feature>
<accession>A0ABX3P674</accession>
<dbReference type="PANTHER" id="PTHR37844">
    <property type="entry name" value="SER/THR PROTEIN PHOSPHATASE SUPERFAMILY (AFU_ORTHOLOGUE AFUA_1G14840)"/>
    <property type="match status" value="1"/>
</dbReference>
<dbReference type="InterPro" id="IPR029052">
    <property type="entry name" value="Metallo-depent_PP-like"/>
</dbReference>
<sequence>MKIQYCSDLHLEFPANKKYMERHLLEPVGEVLILAGDILPLSLHNTQSTFIDFIADNFEQVYWIPGNHEYYGYDLATVADPLLEKLRSNVWLVNNQVIAYKKVSFICSTLWSKVDVVHALDIQRSISDFFAIKWNGEKFTTRQFNQLHNRSVAFLEKAFKEKGTSESIVVTHHVPTLYDYPKKYRNSPLNGAFVTELHDLIHDSGADYWIYGHHHFNIPAFKIGAATMLTNQLGYVHHGEHYKFNKSAILPHFPTRDNRSATED</sequence>